<feature type="binding site" evidence="8">
    <location>
        <position position="116"/>
    </location>
    <ligand>
        <name>sn-glycerol 3-phosphate</name>
        <dbReference type="ChEBI" id="CHEBI:57597"/>
    </ligand>
</feature>
<evidence type="ECO:0000256" key="3">
    <source>
        <dbReference type="ARBA" id="ARBA00023002"/>
    </source>
</evidence>
<accession>A0A6J4UW59</accession>
<dbReference type="NCBIfam" id="NF000940">
    <property type="entry name" value="PRK00094.1-2"/>
    <property type="match status" value="1"/>
</dbReference>
<dbReference type="AlphaFoldDB" id="A0A6J4UW59"/>
<feature type="binding site" evidence="8">
    <location>
        <position position="266"/>
    </location>
    <ligand>
        <name>NADPH</name>
        <dbReference type="ChEBI" id="CHEBI:57783"/>
    </ligand>
</feature>
<keyword evidence="2 8" id="KW-0444">Lipid biosynthesis</keyword>
<dbReference type="NCBIfam" id="NF000942">
    <property type="entry name" value="PRK00094.1-4"/>
    <property type="match status" value="1"/>
</dbReference>
<feature type="binding site" evidence="8">
    <location>
        <position position="267"/>
    </location>
    <ligand>
        <name>sn-glycerol 3-phosphate</name>
        <dbReference type="ChEBI" id="CHEBI:57597"/>
    </ligand>
</feature>
<feature type="binding site" evidence="8">
    <location>
        <position position="148"/>
    </location>
    <ligand>
        <name>sn-glycerol 3-phosphate</name>
        <dbReference type="ChEBI" id="CHEBI:57597"/>
    </ligand>
</feature>
<feature type="binding site" evidence="8">
    <location>
        <position position="61"/>
    </location>
    <ligand>
        <name>NADPH</name>
        <dbReference type="ChEBI" id="CHEBI:57783"/>
    </ligand>
</feature>
<dbReference type="PROSITE" id="PS00957">
    <property type="entry name" value="NAD_G3PDH"/>
    <property type="match status" value="1"/>
</dbReference>
<feature type="binding site" evidence="11">
    <location>
        <position position="266"/>
    </location>
    <ligand>
        <name>NAD(+)</name>
        <dbReference type="ChEBI" id="CHEBI:57540"/>
    </ligand>
</feature>
<feature type="binding site" evidence="8">
    <location>
        <position position="116"/>
    </location>
    <ligand>
        <name>NADPH</name>
        <dbReference type="ChEBI" id="CHEBI:57783"/>
    </ligand>
</feature>
<comment type="catalytic activity">
    <reaction evidence="8">
        <text>sn-glycerol 3-phosphate + NAD(+) = dihydroxyacetone phosphate + NADH + H(+)</text>
        <dbReference type="Rhea" id="RHEA:11092"/>
        <dbReference type="ChEBI" id="CHEBI:15378"/>
        <dbReference type="ChEBI" id="CHEBI:57540"/>
        <dbReference type="ChEBI" id="CHEBI:57597"/>
        <dbReference type="ChEBI" id="CHEBI:57642"/>
        <dbReference type="ChEBI" id="CHEBI:57945"/>
        <dbReference type="EC" id="1.1.1.94"/>
    </reaction>
</comment>
<dbReference type="SUPFAM" id="SSF48179">
    <property type="entry name" value="6-phosphogluconate dehydrogenase C-terminal domain-like"/>
    <property type="match status" value="1"/>
</dbReference>
<evidence type="ECO:0000256" key="13">
    <source>
        <dbReference type="RuleBase" id="RU000439"/>
    </source>
</evidence>
<evidence type="ECO:0000256" key="9">
    <source>
        <dbReference type="PIRSR" id="PIRSR000114-1"/>
    </source>
</evidence>
<dbReference type="InterPro" id="IPR006109">
    <property type="entry name" value="G3P_DH_NAD-dep_C"/>
</dbReference>
<evidence type="ECO:0000256" key="4">
    <source>
        <dbReference type="ARBA" id="ARBA00023027"/>
    </source>
</evidence>
<keyword evidence="8" id="KW-0547">Nucleotide-binding</keyword>
<protein>
    <recommendedName>
        <fullName evidence="8">Glycerol-3-phosphate dehydrogenase [NAD(P)+]</fullName>
        <ecNumber evidence="8">1.1.1.94</ecNumber>
    </recommendedName>
    <alternativeName>
        <fullName evidence="8">NAD(P)(+)-dependent glycerol-3-phosphate dehydrogenase</fullName>
    </alternativeName>
    <alternativeName>
        <fullName evidence="8">NAD(P)H-dependent dihydroxyacetone-phosphate reductase</fullName>
    </alternativeName>
</protein>
<dbReference type="UniPathway" id="UPA00940"/>
<dbReference type="FunFam" id="1.10.1040.10:FF:000001">
    <property type="entry name" value="Glycerol-3-phosphate dehydrogenase [NAD(P)+]"/>
    <property type="match status" value="1"/>
</dbReference>
<comment type="catalytic activity">
    <reaction evidence="8 13">
        <text>sn-glycerol 3-phosphate + NADP(+) = dihydroxyacetone phosphate + NADPH + H(+)</text>
        <dbReference type="Rhea" id="RHEA:11096"/>
        <dbReference type="ChEBI" id="CHEBI:15378"/>
        <dbReference type="ChEBI" id="CHEBI:57597"/>
        <dbReference type="ChEBI" id="CHEBI:57642"/>
        <dbReference type="ChEBI" id="CHEBI:57783"/>
        <dbReference type="ChEBI" id="CHEBI:58349"/>
        <dbReference type="EC" id="1.1.1.94"/>
    </reaction>
</comment>
<feature type="binding site" evidence="8">
    <location>
        <position position="266"/>
    </location>
    <ligand>
        <name>sn-glycerol 3-phosphate</name>
        <dbReference type="ChEBI" id="CHEBI:57597"/>
    </ligand>
</feature>
<dbReference type="EMBL" id="CADCWO010000046">
    <property type="protein sequence ID" value="CAA9562219.1"/>
    <property type="molecule type" value="Genomic_DNA"/>
</dbReference>
<evidence type="ECO:0000256" key="7">
    <source>
        <dbReference type="ARBA" id="ARBA00023264"/>
    </source>
</evidence>
<feature type="binding site" evidence="10">
    <location>
        <position position="116"/>
    </location>
    <ligand>
        <name>substrate</name>
    </ligand>
</feature>
<organism evidence="16">
    <name type="scientific">uncultured Synechococcales cyanobacterium</name>
    <dbReference type="NCBI Taxonomy" id="1936017"/>
    <lineage>
        <taxon>Bacteria</taxon>
        <taxon>Bacillati</taxon>
        <taxon>Cyanobacteriota</taxon>
        <taxon>Cyanophyceae</taxon>
        <taxon>Synechococcales</taxon>
        <taxon>environmental samples</taxon>
    </lineage>
</organism>
<sequence length="343" mass="35328">MQGRKHSEKDFIAVEDSALTVHTNEPFAGVQQIAILGLGAWGSTLAQLAQQRGHLITGWRRPPQGDAQAPQDTSLAAVVSSANLIICALPVKAVQPISEQIAAHVSPGTILLSATKGLVKGTTVGPPQTAAQIWQAALPQTPVAVLSGPNLSVEINQGLPAATVVAGQPEITARAQAILGSPSFRIYTNADRVGVELGGVLKNVIAIACGVSDGLGLGTNARSALITRGLVEMIRVGTHWGGQTATFYGLSGLGDLLTTCTSALSRNYQVGLSLAKGKALNQVLKEIVGTAEGVNTAPVLAAYAAQQNLEIPITQEVCALLAGEKAPAAAISNLINRPFKSEI</sequence>
<comment type="pathway">
    <text evidence="8">Membrane lipid metabolism; glycerophospholipid metabolism.</text>
</comment>
<evidence type="ECO:0000256" key="6">
    <source>
        <dbReference type="ARBA" id="ARBA00023209"/>
    </source>
</evidence>
<dbReference type="GO" id="GO:0005975">
    <property type="term" value="P:carbohydrate metabolic process"/>
    <property type="evidence" value="ECO:0007669"/>
    <property type="project" value="InterPro"/>
</dbReference>
<dbReference type="InterPro" id="IPR036291">
    <property type="entry name" value="NAD(P)-bd_dom_sf"/>
</dbReference>
<dbReference type="GO" id="GO:0008654">
    <property type="term" value="P:phospholipid biosynthetic process"/>
    <property type="evidence" value="ECO:0007669"/>
    <property type="project" value="UniProtKB-KW"/>
</dbReference>
<dbReference type="Gene3D" id="3.40.50.720">
    <property type="entry name" value="NAD(P)-binding Rossmann-like Domain"/>
    <property type="match status" value="1"/>
</dbReference>
<feature type="binding site" evidence="8">
    <location>
        <position position="265"/>
    </location>
    <ligand>
        <name>sn-glycerol 3-phosphate</name>
        <dbReference type="ChEBI" id="CHEBI:57597"/>
    </ligand>
</feature>
<feature type="binding site" evidence="8">
    <location>
        <position position="255"/>
    </location>
    <ligand>
        <name>sn-glycerol 3-phosphate</name>
        <dbReference type="ChEBI" id="CHEBI:57597"/>
    </ligand>
</feature>
<dbReference type="PANTHER" id="PTHR11728:SF1">
    <property type="entry name" value="GLYCEROL-3-PHOSPHATE DEHYDROGENASE [NAD(+)] 2, CHLOROPLASTIC"/>
    <property type="match status" value="1"/>
</dbReference>
<feature type="binding site" evidence="8">
    <location>
        <position position="202"/>
    </location>
    <ligand>
        <name>sn-glycerol 3-phosphate</name>
        <dbReference type="ChEBI" id="CHEBI:57597"/>
    </ligand>
</feature>
<feature type="binding site" evidence="11">
    <location>
        <begin position="37"/>
        <end position="42"/>
    </location>
    <ligand>
        <name>NAD(+)</name>
        <dbReference type="ChEBI" id="CHEBI:57540"/>
    </ligand>
</feature>
<dbReference type="GO" id="GO:0051287">
    <property type="term" value="F:NAD binding"/>
    <property type="evidence" value="ECO:0007669"/>
    <property type="project" value="InterPro"/>
</dbReference>
<feature type="active site" description="Proton acceptor" evidence="8 9">
    <location>
        <position position="202"/>
    </location>
</feature>
<proteinExistence type="inferred from homology"/>
<dbReference type="PANTHER" id="PTHR11728">
    <property type="entry name" value="GLYCEROL-3-PHOSPHATE DEHYDROGENASE"/>
    <property type="match status" value="1"/>
</dbReference>
<dbReference type="InterPro" id="IPR013328">
    <property type="entry name" value="6PGD_dom2"/>
</dbReference>
<keyword evidence="8" id="KW-0521">NADP</keyword>
<dbReference type="PIRSF" id="PIRSF000114">
    <property type="entry name" value="Glycerol-3-P_dh"/>
    <property type="match status" value="1"/>
</dbReference>
<dbReference type="InterPro" id="IPR006168">
    <property type="entry name" value="G3P_DH_NAD-dep"/>
</dbReference>
<gene>
    <name evidence="8" type="primary">gpsA</name>
    <name evidence="16" type="ORF">AVDCRST_MAG81-905</name>
</gene>
<reference evidence="16" key="1">
    <citation type="submission" date="2020-02" db="EMBL/GenBank/DDBJ databases">
        <authorList>
            <person name="Meier V. D."/>
        </authorList>
    </citation>
    <scope>NUCLEOTIDE SEQUENCE</scope>
    <source>
        <strain evidence="16">AVDCRST_MAG81</strain>
    </source>
</reference>
<feature type="binding site" evidence="8">
    <location>
        <position position="41"/>
    </location>
    <ligand>
        <name>NADPH</name>
        <dbReference type="ChEBI" id="CHEBI:57783"/>
    </ligand>
</feature>
<keyword evidence="5 8" id="KW-0443">Lipid metabolism</keyword>
<dbReference type="InterPro" id="IPR011128">
    <property type="entry name" value="G3P_DH_NAD-dep_N"/>
</dbReference>
<keyword evidence="4 8" id="KW-0520">NAD</keyword>
<feature type="domain" description="Glycerol-3-phosphate dehydrogenase NAD-dependent C-terminal" evidence="15">
    <location>
        <begin position="191"/>
        <end position="331"/>
    </location>
</feature>
<evidence type="ECO:0000259" key="14">
    <source>
        <dbReference type="Pfam" id="PF01210"/>
    </source>
</evidence>
<keyword evidence="7 8" id="KW-1208">Phospholipid metabolism</keyword>
<comment type="similarity">
    <text evidence="1 8 12">Belongs to the NAD-dependent glycerol-3-phosphate dehydrogenase family.</text>
</comment>
<dbReference type="Pfam" id="PF07479">
    <property type="entry name" value="NAD_Gly3P_dh_C"/>
    <property type="match status" value="1"/>
</dbReference>
<comment type="caution">
    <text evidence="8">Lacks conserved residue(s) required for the propagation of feature annotation.</text>
</comment>
<keyword evidence="8" id="KW-0963">Cytoplasm</keyword>
<dbReference type="InterPro" id="IPR008927">
    <property type="entry name" value="6-PGluconate_DH-like_C_sf"/>
</dbReference>
<dbReference type="PRINTS" id="PR00077">
    <property type="entry name" value="GPDHDRGNASE"/>
</dbReference>
<dbReference type="SUPFAM" id="SSF51735">
    <property type="entry name" value="NAD(P)-binding Rossmann-fold domains"/>
    <property type="match status" value="1"/>
</dbReference>
<dbReference type="GO" id="GO:0046167">
    <property type="term" value="P:glycerol-3-phosphate biosynthetic process"/>
    <property type="evidence" value="ECO:0007669"/>
    <property type="project" value="UniProtKB-UniRule"/>
</dbReference>
<dbReference type="GO" id="GO:0047952">
    <property type="term" value="F:glycerol-3-phosphate dehydrogenase [NAD(P)+] activity"/>
    <property type="evidence" value="ECO:0007669"/>
    <property type="project" value="UniProtKB-UniRule"/>
</dbReference>
<dbReference type="GO" id="GO:0005829">
    <property type="term" value="C:cytosol"/>
    <property type="evidence" value="ECO:0007669"/>
    <property type="project" value="TreeGrafter"/>
</dbReference>
<evidence type="ECO:0000256" key="8">
    <source>
        <dbReference type="HAMAP-Rule" id="MF_00394"/>
    </source>
</evidence>
<evidence type="ECO:0000313" key="16">
    <source>
        <dbReference type="EMBL" id="CAA9562219.1"/>
    </source>
</evidence>
<comment type="function">
    <text evidence="8">Catalyzes the reduction of the glycolytic intermediate dihydroxyacetone phosphate (DHAP) to sn-glycerol 3-phosphate (G3P), the key precursor for phospholipid synthesis.</text>
</comment>
<feature type="binding site" evidence="8">
    <location>
        <position position="152"/>
    </location>
    <ligand>
        <name>NADPH</name>
        <dbReference type="ChEBI" id="CHEBI:57783"/>
    </ligand>
</feature>
<dbReference type="EC" id="1.1.1.94" evidence="8"/>
<feature type="domain" description="Glycerol-3-phosphate dehydrogenase NAD-dependent N-terminal" evidence="14">
    <location>
        <begin position="72"/>
        <end position="169"/>
    </location>
</feature>
<name>A0A6J4UW59_9CYAN</name>
<dbReference type="Gene3D" id="1.10.1040.10">
    <property type="entry name" value="N-(1-d-carboxylethyl)-l-norvaline Dehydrogenase, domain 2"/>
    <property type="match status" value="1"/>
</dbReference>
<evidence type="ECO:0000256" key="10">
    <source>
        <dbReference type="PIRSR" id="PIRSR000114-2"/>
    </source>
</evidence>
<dbReference type="GO" id="GO:0006650">
    <property type="term" value="P:glycerophospholipid metabolic process"/>
    <property type="evidence" value="ECO:0007669"/>
    <property type="project" value="UniProtKB-UniRule"/>
</dbReference>
<feature type="binding site" evidence="10">
    <location>
        <begin position="266"/>
        <end position="267"/>
    </location>
    <ligand>
        <name>substrate</name>
    </ligand>
</feature>
<dbReference type="HAMAP" id="MF_00394">
    <property type="entry name" value="NAD_Glyc3P_dehydrog"/>
    <property type="match status" value="1"/>
</dbReference>
<evidence type="ECO:0000256" key="11">
    <source>
        <dbReference type="PIRSR" id="PIRSR000114-3"/>
    </source>
</evidence>
<evidence type="ECO:0000259" key="15">
    <source>
        <dbReference type="Pfam" id="PF07479"/>
    </source>
</evidence>
<evidence type="ECO:0000256" key="2">
    <source>
        <dbReference type="ARBA" id="ARBA00022516"/>
    </source>
</evidence>
<evidence type="ECO:0000256" key="1">
    <source>
        <dbReference type="ARBA" id="ARBA00011009"/>
    </source>
</evidence>
<comment type="subcellular location">
    <subcellularLocation>
        <location evidence="8">Cytoplasm</location>
    </subcellularLocation>
</comment>
<evidence type="ECO:0000256" key="5">
    <source>
        <dbReference type="ARBA" id="ARBA00023098"/>
    </source>
</evidence>
<dbReference type="NCBIfam" id="NF011212">
    <property type="entry name" value="PRK14619.1"/>
    <property type="match status" value="1"/>
</dbReference>
<feature type="binding site" evidence="8">
    <location>
        <position position="292"/>
    </location>
    <ligand>
        <name>NADPH</name>
        <dbReference type="ChEBI" id="CHEBI:57783"/>
    </ligand>
</feature>
<keyword evidence="6 8" id="KW-0594">Phospholipid biosynthesis</keyword>
<dbReference type="Pfam" id="PF01210">
    <property type="entry name" value="NAD_Gly3P_dh_N"/>
    <property type="match status" value="1"/>
</dbReference>
<dbReference type="GO" id="GO:0046168">
    <property type="term" value="P:glycerol-3-phosphate catabolic process"/>
    <property type="evidence" value="ECO:0007669"/>
    <property type="project" value="InterPro"/>
</dbReference>
<evidence type="ECO:0000256" key="12">
    <source>
        <dbReference type="RuleBase" id="RU000437"/>
    </source>
</evidence>
<keyword evidence="3 8" id="KW-0560">Oxidoreductase</keyword>